<keyword evidence="6" id="KW-0472">Membrane</keyword>
<dbReference type="GO" id="GO:0005041">
    <property type="term" value="F:low-density lipoprotein particle receptor activity"/>
    <property type="evidence" value="ECO:0007669"/>
    <property type="project" value="TreeGrafter"/>
</dbReference>
<keyword evidence="12" id="KW-1185">Reference proteome</keyword>
<feature type="disulfide bond" evidence="10">
    <location>
        <begin position="92"/>
        <end position="107"/>
    </location>
</feature>
<feature type="disulfide bond" evidence="10">
    <location>
        <begin position="80"/>
        <end position="98"/>
    </location>
</feature>
<feature type="disulfide bond" evidence="10">
    <location>
        <begin position="44"/>
        <end position="62"/>
    </location>
</feature>
<keyword evidence="4" id="KW-0677">Repeat</keyword>
<dbReference type="InterPro" id="IPR051221">
    <property type="entry name" value="LDLR-related"/>
</dbReference>
<dbReference type="AlphaFoldDB" id="A0A087U2F5"/>
<dbReference type="OMA" id="CTESACR"/>
<keyword evidence="3" id="KW-0732">Signal</keyword>
<comment type="subcellular location">
    <subcellularLocation>
        <location evidence="1">Membrane</location>
        <topology evidence="1">Single-pass membrane protein</topology>
    </subcellularLocation>
</comment>
<sequence>MCLDGSKCIKPGHICDWKYNCKDRSDEVGCVERTTCESGGKFFCNDGLCIPWSLKCDGEYDCKDGEDEGNCTCLSNEFQCNDGTCLQSSLRCDGRQDCRDADDEMGCVNVDTQNVVITFEPYHNKW</sequence>
<dbReference type="InterPro" id="IPR002172">
    <property type="entry name" value="LDrepeatLR_classA_rpt"/>
</dbReference>
<keyword evidence="8" id="KW-0675">Receptor</keyword>
<dbReference type="OrthoDB" id="6408173at2759"/>
<dbReference type="CDD" id="cd00112">
    <property type="entry name" value="LDLa"/>
    <property type="match status" value="2"/>
</dbReference>
<accession>A0A087U2F5</accession>
<dbReference type="FunFam" id="4.10.400.10:FF:000034">
    <property type="entry name" value="Low-density lipoprotein receptor-related protein 2"/>
    <property type="match status" value="1"/>
</dbReference>
<evidence type="ECO:0000256" key="1">
    <source>
        <dbReference type="ARBA" id="ARBA00004167"/>
    </source>
</evidence>
<keyword evidence="2" id="KW-0812">Transmembrane</keyword>
<dbReference type="InterPro" id="IPR023415">
    <property type="entry name" value="LDLR_class-A_CS"/>
</dbReference>
<dbReference type="Proteomes" id="UP000054359">
    <property type="component" value="Unassembled WGS sequence"/>
</dbReference>
<gene>
    <name evidence="11" type="ORF">X975_26785</name>
</gene>
<dbReference type="PANTHER" id="PTHR22722:SF5">
    <property type="entry name" value="LOW-DENSITY LIPOPROTEIN RECEPTOR-RELATED PROTEIN 1B"/>
    <property type="match status" value="1"/>
</dbReference>
<evidence type="ECO:0000256" key="5">
    <source>
        <dbReference type="ARBA" id="ARBA00022989"/>
    </source>
</evidence>
<dbReference type="SUPFAM" id="SSF57424">
    <property type="entry name" value="LDL receptor-like module"/>
    <property type="match status" value="3"/>
</dbReference>
<comment type="caution">
    <text evidence="10">Lacks conserved residue(s) required for the propagation of feature annotation.</text>
</comment>
<keyword evidence="7 10" id="KW-1015">Disulfide bond</keyword>
<dbReference type="PANTHER" id="PTHR22722">
    <property type="entry name" value="LOW-DENSITY LIPOPROTEIN RECEPTOR-RELATED PROTEIN 2-RELATED"/>
    <property type="match status" value="1"/>
</dbReference>
<protein>
    <submittedName>
        <fullName evidence="11">Basement membrane-specific heparan sulfate proteoglycan core protein</fullName>
    </submittedName>
</protein>
<evidence type="ECO:0000256" key="9">
    <source>
        <dbReference type="ARBA" id="ARBA00023180"/>
    </source>
</evidence>
<organism evidence="11 12">
    <name type="scientific">Stegodyphus mimosarum</name>
    <name type="common">African social velvet spider</name>
    <dbReference type="NCBI Taxonomy" id="407821"/>
    <lineage>
        <taxon>Eukaryota</taxon>
        <taxon>Metazoa</taxon>
        <taxon>Ecdysozoa</taxon>
        <taxon>Arthropoda</taxon>
        <taxon>Chelicerata</taxon>
        <taxon>Arachnida</taxon>
        <taxon>Araneae</taxon>
        <taxon>Araneomorphae</taxon>
        <taxon>Entelegynae</taxon>
        <taxon>Eresoidea</taxon>
        <taxon>Eresidae</taxon>
        <taxon>Stegodyphus</taxon>
    </lineage>
</organism>
<keyword evidence="9" id="KW-0325">Glycoprotein</keyword>
<dbReference type="PROSITE" id="PS50068">
    <property type="entry name" value="LDLRA_2"/>
    <property type="match status" value="2"/>
</dbReference>
<dbReference type="SMART" id="SM00192">
    <property type="entry name" value="LDLa"/>
    <property type="match status" value="3"/>
</dbReference>
<dbReference type="PRINTS" id="PR00261">
    <property type="entry name" value="LDLRECEPTOR"/>
</dbReference>
<evidence type="ECO:0000256" key="6">
    <source>
        <dbReference type="ARBA" id="ARBA00023136"/>
    </source>
</evidence>
<dbReference type="InterPro" id="IPR036055">
    <property type="entry name" value="LDL_receptor-like_sf"/>
</dbReference>
<reference evidence="11 12" key="1">
    <citation type="submission" date="2013-11" db="EMBL/GenBank/DDBJ databases">
        <title>Genome sequencing of Stegodyphus mimosarum.</title>
        <authorList>
            <person name="Bechsgaard J."/>
        </authorList>
    </citation>
    <scope>NUCLEOTIDE SEQUENCE [LARGE SCALE GENOMIC DNA]</scope>
</reference>
<dbReference type="GO" id="GO:0043235">
    <property type="term" value="C:receptor complex"/>
    <property type="evidence" value="ECO:0007669"/>
    <property type="project" value="TreeGrafter"/>
</dbReference>
<evidence type="ECO:0000256" key="8">
    <source>
        <dbReference type="ARBA" id="ARBA00023170"/>
    </source>
</evidence>
<evidence type="ECO:0000256" key="3">
    <source>
        <dbReference type="ARBA" id="ARBA00022729"/>
    </source>
</evidence>
<keyword evidence="5" id="KW-1133">Transmembrane helix</keyword>
<proteinExistence type="predicted"/>
<evidence type="ECO:0000256" key="10">
    <source>
        <dbReference type="PROSITE-ProRule" id="PRU00124"/>
    </source>
</evidence>
<dbReference type="STRING" id="407821.A0A087U2F5"/>
<feature type="non-terminal residue" evidence="11">
    <location>
        <position position="126"/>
    </location>
</feature>
<evidence type="ECO:0000256" key="4">
    <source>
        <dbReference type="ARBA" id="ARBA00022737"/>
    </source>
</evidence>
<dbReference type="GO" id="GO:0005886">
    <property type="term" value="C:plasma membrane"/>
    <property type="evidence" value="ECO:0007669"/>
    <property type="project" value="TreeGrafter"/>
</dbReference>
<dbReference type="Gene3D" id="4.10.400.10">
    <property type="entry name" value="Low-density Lipoprotein Receptor"/>
    <property type="match status" value="3"/>
</dbReference>
<feature type="disulfide bond" evidence="10">
    <location>
        <begin position="73"/>
        <end position="85"/>
    </location>
</feature>
<evidence type="ECO:0000256" key="7">
    <source>
        <dbReference type="ARBA" id="ARBA00023157"/>
    </source>
</evidence>
<name>A0A087U2F5_STEMI</name>
<dbReference type="PROSITE" id="PS01209">
    <property type="entry name" value="LDLRA_1"/>
    <property type="match status" value="1"/>
</dbReference>
<dbReference type="EMBL" id="KK117838">
    <property type="protein sequence ID" value="KFM71544.1"/>
    <property type="molecule type" value="Genomic_DNA"/>
</dbReference>
<evidence type="ECO:0000256" key="2">
    <source>
        <dbReference type="ARBA" id="ARBA00022692"/>
    </source>
</evidence>
<evidence type="ECO:0000313" key="11">
    <source>
        <dbReference type="EMBL" id="KFM71544.1"/>
    </source>
</evidence>
<evidence type="ECO:0000313" key="12">
    <source>
        <dbReference type="Proteomes" id="UP000054359"/>
    </source>
</evidence>
<dbReference type="Pfam" id="PF00057">
    <property type="entry name" value="Ldl_recept_a"/>
    <property type="match status" value="2"/>
</dbReference>
<feature type="disulfide bond" evidence="10">
    <location>
        <begin position="56"/>
        <end position="71"/>
    </location>
</feature>